<dbReference type="Proteomes" id="UP001151133">
    <property type="component" value="Unassembled WGS sequence"/>
</dbReference>
<dbReference type="Pfam" id="PF07022">
    <property type="entry name" value="Phage_CI_repr"/>
    <property type="match status" value="1"/>
</dbReference>
<proteinExistence type="predicted"/>
<dbReference type="InterPro" id="IPR010744">
    <property type="entry name" value="Phage_CI_N"/>
</dbReference>
<evidence type="ECO:0000313" key="4">
    <source>
        <dbReference type="Proteomes" id="UP001151133"/>
    </source>
</evidence>
<dbReference type="GO" id="GO:0045892">
    <property type="term" value="P:negative regulation of DNA-templated transcription"/>
    <property type="evidence" value="ECO:0007669"/>
    <property type="project" value="InterPro"/>
</dbReference>
<keyword evidence="1" id="KW-0175">Coiled coil</keyword>
<dbReference type="InterPro" id="IPR010982">
    <property type="entry name" value="Lambda_DNA-bd_dom_sf"/>
</dbReference>
<dbReference type="RefSeq" id="WP_264288841.1">
    <property type="nucleotide sequence ID" value="NZ_JAOZEV010000037.1"/>
</dbReference>
<protein>
    <submittedName>
        <fullName evidence="3">Helix-turn-helix domain containing protein</fullName>
    </submittedName>
</protein>
<dbReference type="Gene3D" id="1.10.260.40">
    <property type="entry name" value="lambda repressor-like DNA-binding domains"/>
    <property type="match status" value="1"/>
</dbReference>
<dbReference type="AlphaFoldDB" id="A0A9X3CAM5"/>
<feature type="domain" description="Bacteriophage CI repressor N-terminal" evidence="2">
    <location>
        <begin position="8"/>
        <end position="69"/>
    </location>
</feature>
<name>A0A9X3CAM5_9FLAO</name>
<feature type="coiled-coil region" evidence="1">
    <location>
        <begin position="79"/>
        <end position="134"/>
    </location>
</feature>
<accession>A0A9X3CAM5</accession>
<evidence type="ECO:0000313" key="3">
    <source>
        <dbReference type="EMBL" id="MCV9934678.1"/>
    </source>
</evidence>
<evidence type="ECO:0000256" key="1">
    <source>
        <dbReference type="SAM" id="Coils"/>
    </source>
</evidence>
<organism evidence="3 4">
    <name type="scientific">Flavobacterium frigoritolerans</name>
    <dbReference type="NCBI Taxonomy" id="2987686"/>
    <lineage>
        <taxon>Bacteria</taxon>
        <taxon>Pseudomonadati</taxon>
        <taxon>Bacteroidota</taxon>
        <taxon>Flavobacteriia</taxon>
        <taxon>Flavobacteriales</taxon>
        <taxon>Flavobacteriaceae</taxon>
        <taxon>Flavobacterium</taxon>
    </lineage>
</organism>
<gene>
    <name evidence="3" type="ORF">OIU80_20550</name>
</gene>
<comment type="caution">
    <text evidence="3">The sequence shown here is derived from an EMBL/GenBank/DDBJ whole genome shotgun (WGS) entry which is preliminary data.</text>
</comment>
<reference evidence="3" key="1">
    <citation type="submission" date="2022-10" db="EMBL/GenBank/DDBJ databases">
        <title>Two novel species of Flavobacterium.</title>
        <authorList>
            <person name="Liu Q."/>
            <person name="Xin Y.-H."/>
        </authorList>
    </citation>
    <scope>NUCLEOTIDE SEQUENCE</scope>
    <source>
        <strain evidence="3">LS1R47</strain>
    </source>
</reference>
<dbReference type="GO" id="GO:0003677">
    <property type="term" value="F:DNA binding"/>
    <property type="evidence" value="ECO:0007669"/>
    <property type="project" value="InterPro"/>
</dbReference>
<keyword evidence="4" id="KW-1185">Reference proteome</keyword>
<sequence length="135" mass="15910">MNLDKTLILNKLKNYYSFKKDSDFARFLEIKPQTLASWYSRGTFDIDILYAKCNNISADFLLTGKGEMFKGIEIPVENAKNLVEKMNLLEEQNEILKDSKTQLQEIIVLYKEKIEFIERKLHDCEDEKKHIKNIS</sequence>
<dbReference type="EMBL" id="JAOZEV010000037">
    <property type="protein sequence ID" value="MCV9934678.1"/>
    <property type="molecule type" value="Genomic_DNA"/>
</dbReference>
<evidence type="ECO:0000259" key="2">
    <source>
        <dbReference type="Pfam" id="PF07022"/>
    </source>
</evidence>